<name>A0A2S9DYW4_PSECE</name>
<evidence type="ECO:0000313" key="6">
    <source>
        <dbReference type="EMBL" id="PRC07785.1"/>
    </source>
</evidence>
<dbReference type="InterPro" id="IPR050204">
    <property type="entry name" value="AraC_XylS_family_regulators"/>
</dbReference>
<evidence type="ECO:0000256" key="4">
    <source>
        <dbReference type="ARBA" id="ARBA00037345"/>
    </source>
</evidence>
<dbReference type="EMBL" id="PCQE01000007">
    <property type="protein sequence ID" value="PRC07785.1"/>
    <property type="molecule type" value="Genomic_DNA"/>
</dbReference>
<gene>
    <name evidence="6" type="ORF">CQ006_06980</name>
</gene>
<dbReference type="Gene3D" id="1.10.10.60">
    <property type="entry name" value="Homeodomain-like"/>
    <property type="match status" value="1"/>
</dbReference>
<dbReference type="InterPro" id="IPR018060">
    <property type="entry name" value="HTH_AraC"/>
</dbReference>
<dbReference type="PROSITE" id="PS01124">
    <property type="entry name" value="HTH_ARAC_FAMILY_2"/>
    <property type="match status" value="1"/>
</dbReference>
<keyword evidence="3" id="KW-0804">Transcription</keyword>
<dbReference type="PANTHER" id="PTHR46796">
    <property type="entry name" value="HTH-TYPE TRANSCRIPTIONAL ACTIVATOR RHAS-RELATED"/>
    <property type="match status" value="1"/>
</dbReference>
<reference evidence="6 7" key="1">
    <citation type="submission" date="2017-09" db="EMBL/GenBank/DDBJ databases">
        <title>Genomic, metabolic, and phenotypic characteristics of bacterial isolates from the natural microbiome of the model nematode Caenorhabditis elegans.</title>
        <authorList>
            <person name="Zimmermann J."/>
            <person name="Obeng N."/>
            <person name="Yang W."/>
            <person name="Obeng O."/>
            <person name="Kissoyan K."/>
            <person name="Pees B."/>
            <person name="Dirksen P."/>
            <person name="Hoppner M."/>
            <person name="Franke A."/>
            <person name="Rosenstiel P."/>
            <person name="Leippe M."/>
            <person name="Dierking K."/>
            <person name="Kaleta C."/>
            <person name="Schulenburg H."/>
        </authorList>
    </citation>
    <scope>NUCLEOTIDE SEQUENCE [LARGE SCALE GENOMIC DNA]</scope>
    <source>
        <strain evidence="6 7">MYb184</strain>
    </source>
</reference>
<sequence>MTQATALRVQAFATGDVAAQCSATPGWVQQYQQMSPGHFAGRVRYLDLQGVQVYEECMNTRVEQHFNAPAGALAFCFDASDNALYLLNGESRNTWITPVNYREVAVVFGAQFVQRQGLDIAKLEGLFMAPLTCRQNALFTRWLSGTLTRLSALTDPISRDALTQQLLDDCLFILDNACVCLDGSSLQKRNEERQLMARIGEWAADAPDETANLLELAQIAGVPLRQLQQGFKTYTGMSPAQWLRLRRLNGARRELLSGADTTVAEVAMNWSFWHLGRFSNSYRALFQELPSETLKRSS</sequence>
<proteinExistence type="predicted"/>
<dbReference type="Pfam" id="PF12833">
    <property type="entry name" value="HTH_18"/>
    <property type="match status" value="1"/>
</dbReference>
<dbReference type="SMART" id="SM00342">
    <property type="entry name" value="HTH_ARAC"/>
    <property type="match status" value="1"/>
</dbReference>
<dbReference type="Proteomes" id="UP000239458">
    <property type="component" value="Unassembled WGS sequence"/>
</dbReference>
<dbReference type="InterPro" id="IPR009057">
    <property type="entry name" value="Homeodomain-like_sf"/>
</dbReference>
<evidence type="ECO:0000256" key="2">
    <source>
        <dbReference type="ARBA" id="ARBA00023125"/>
    </source>
</evidence>
<dbReference type="SUPFAM" id="SSF46689">
    <property type="entry name" value="Homeodomain-like"/>
    <property type="match status" value="1"/>
</dbReference>
<evidence type="ECO:0000259" key="5">
    <source>
        <dbReference type="PROSITE" id="PS01124"/>
    </source>
</evidence>
<keyword evidence="2" id="KW-0238">DNA-binding</keyword>
<dbReference type="PANTHER" id="PTHR46796:SF12">
    <property type="entry name" value="HTH-TYPE DNA-BINDING TRANSCRIPTIONAL ACTIVATOR EUTR"/>
    <property type="match status" value="1"/>
</dbReference>
<organism evidence="6 7">
    <name type="scientific">Pseudomonas cedrina</name>
    <dbReference type="NCBI Taxonomy" id="651740"/>
    <lineage>
        <taxon>Bacteria</taxon>
        <taxon>Pseudomonadati</taxon>
        <taxon>Pseudomonadota</taxon>
        <taxon>Gammaproteobacteria</taxon>
        <taxon>Pseudomonadales</taxon>
        <taxon>Pseudomonadaceae</taxon>
        <taxon>Pseudomonas</taxon>
    </lineage>
</organism>
<evidence type="ECO:0000256" key="1">
    <source>
        <dbReference type="ARBA" id="ARBA00023015"/>
    </source>
</evidence>
<feature type="domain" description="HTH araC/xylS-type" evidence="5">
    <location>
        <begin position="197"/>
        <end position="296"/>
    </location>
</feature>
<accession>A0A2S9DYW4</accession>
<comment type="caution">
    <text evidence="6">The sequence shown here is derived from an EMBL/GenBank/DDBJ whole genome shotgun (WGS) entry which is preliminary data.</text>
</comment>
<dbReference type="GO" id="GO:0043565">
    <property type="term" value="F:sequence-specific DNA binding"/>
    <property type="evidence" value="ECO:0007669"/>
    <property type="project" value="InterPro"/>
</dbReference>
<comment type="function">
    <text evidence="4">Regulatory protein of the TOL plasmid xyl operons. XylS activates the xylXYZLTEGFJQKIH operon required for the degradation of toluene, m-xylene and p-xylene.</text>
</comment>
<keyword evidence="1" id="KW-0805">Transcription regulation</keyword>
<dbReference type="GO" id="GO:0003700">
    <property type="term" value="F:DNA-binding transcription factor activity"/>
    <property type="evidence" value="ECO:0007669"/>
    <property type="project" value="InterPro"/>
</dbReference>
<evidence type="ECO:0000256" key="3">
    <source>
        <dbReference type="ARBA" id="ARBA00023163"/>
    </source>
</evidence>
<dbReference type="RefSeq" id="WP_105226606.1">
    <property type="nucleotide sequence ID" value="NZ_PCQE01000007.1"/>
</dbReference>
<evidence type="ECO:0000313" key="7">
    <source>
        <dbReference type="Proteomes" id="UP000239458"/>
    </source>
</evidence>
<dbReference type="AlphaFoldDB" id="A0A2S9DYW4"/>
<protein>
    <submittedName>
        <fullName evidence="6">AraC family transcriptional regulator</fullName>
    </submittedName>
</protein>